<sequence>MADIQPYTGRATPPAKASTSARETRQASVVTARVTRSRSRSASVEPRPHPSTVRAKDDDSLKTKPKTRRSARQEAAMALAPVLEDTEIEPINDMINVAEEAVGDEAISEHRASLWRQSSPSVATTQAERIAMDPVQMMKALNVVEEHADALLEAVIPKSTTYEDIDHQVDLLADEHSDMRQLVQDRVGKLTAAQEDGRFGTQVYTNPDLVLQVLLSTWDETEILDPTCRPHAIIYKANLANLVAKWTCADRNDRGALDSFLAEDAVFPDAFVSEFTRDNDEATAGSSKLLKETFNLALGLRIQVAIMHLYRVLPKTYEEASTEILKLFRLPDEAEISSDMSGIELYTRTWNIFPMSQEEIITHIIKWIEKLRLPFRKVDEGVANPEEVLQAIENELRWDNFLGDALLWADKRVRELDTELQSQGGSSAVIAALERQRNALDPNAKALEDVNADGRDVTQTSLLHSTSAQSKKGYTPDGIAALKARRKQRQSASTQQAVASSLSVQPHPSTALQTTTGPPEDADYHDIELVANVAETAPESPTRTQLRNIVAKDRENQPGAAKKSLLDPQADGRRIEWTEDSQALPGSPQFRRPRNLLPAAQQTQTRSPSKRTWEAANAEEDPSEDEGFQYDHRQPVTKRARLLASTRRPAARVTTTPPPAEISPRRSTAQGSPLPSHSSYPSSARRNPGQLIEPLPIPFVADGEEPPPLTAAQSYQLANHAAKINARTRVVDIKPARQRKPWSAEEIETLISLIGEVGCSWTLIKSYDTEGILSERSQGDLKDKARNMKVDYLCGHQQLPKNFELVQLDQKNIRRVEACNVSYTQERLRRVRE</sequence>
<feature type="region of interest" description="Disordered" evidence="1">
    <location>
        <begin position="484"/>
        <end position="522"/>
    </location>
</feature>
<evidence type="ECO:0000313" key="3">
    <source>
        <dbReference type="EMBL" id="KAL1301843.1"/>
    </source>
</evidence>
<dbReference type="InterPro" id="IPR001005">
    <property type="entry name" value="SANT/Myb"/>
</dbReference>
<dbReference type="PROSITE" id="PS50090">
    <property type="entry name" value="MYB_LIKE"/>
    <property type="match status" value="1"/>
</dbReference>
<organism evidence="3 4">
    <name type="scientific">Neodothiora populina</name>
    <dbReference type="NCBI Taxonomy" id="2781224"/>
    <lineage>
        <taxon>Eukaryota</taxon>
        <taxon>Fungi</taxon>
        <taxon>Dikarya</taxon>
        <taxon>Ascomycota</taxon>
        <taxon>Pezizomycotina</taxon>
        <taxon>Dothideomycetes</taxon>
        <taxon>Dothideomycetidae</taxon>
        <taxon>Dothideales</taxon>
        <taxon>Dothioraceae</taxon>
        <taxon>Neodothiora</taxon>
    </lineage>
</organism>
<dbReference type="EMBL" id="JBFMKM010000013">
    <property type="protein sequence ID" value="KAL1301843.1"/>
    <property type="molecule type" value="Genomic_DNA"/>
</dbReference>
<accession>A0ABR3P6P9</accession>
<reference evidence="3 4" key="1">
    <citation type="submission" date="2024-07" db="EMBL/GenBank/DDBJ databases">
        <title>Draft sequence of the Neodothiora populina.</title>
        <authorList>
            <person name="Drown D.D."/>
            <person name="Schuette U.S."/>
            <person name="Buechlein A.B."/>
            <person name="Rusch D.R."/>
            <person name="Winton L.W."/>
            <person name="Adams G.A."/>
        </authorList>
    </citation>
    <scope>NUCLEOTIDE SEQUENCE [LARGE SCALE GENOMIC DNA]</scope>
    <source>
        <strain evidence="3 4">CPC 39397</strain>
    </source>
</reference>
<feature type="compositionally biased region" description="Low complexity" evidence="1">
    <location>
        <begin position="490"/>
        <end position="505"/>
    </location>
</feature>
<comment type="caution">
    <text evidence="3">The sequence shown here is derived from an EMBL/GenBank/DDBJ whole genome shotgun (WGS) entry which is preliminary data.</text>
</comment>
<dbReference type="GeneID" id="95979727"/>
<dbReference type="PANTHER" id="PTHR47807">
    <property type="entry name" value="PROTEIN TBF1"/>
    <property type="match status" value="1"/>
</dbReference>
<dbReference type="PANTHER" id="PTHR47807:SF1">
    <property type="entry name" value="PROTEIN TBF1"/>
    <property type="match status" value="1"/>
</dbReference>
<protein>
    <recommendedName>
        <fullName evidence="2">Myb-like domain-containing protein</fullName>
    </recommendedName>
</protein>
<evidence type="ECO:0000313" key="4">
    <source>
        <dbReference type="Proteomes" id="UP001562354"/>
    </source>
</evidence>
<feature type="region of interest" description="Disordered" evidence="1">
    <location>
        <begin position="534"/>
        <end position="708"/>
    </location>
</feature>
<evidence type="ECO:0000256" key="1">
    <source>
        <dbReference type="SAM" id="MobiDB-lite"/>
    </source>
</evidence>
<keyword evidence="4" id="KW-1185">Reference proteome</keyword>
<dbReference type="SMART" id="SM00717">
    <property type="entry name" value="SANT"/>
    <property type="match status" value="1"/>
</dbReference>
<feature type="compositionally biased region" description="Acidic residues" evidence="1">
    <location>
        <begin position="617"/>
        <end position="628"/>
    </location>
</feature>
<dbReference type="Proteomes" id="UP001562354">
    <property type="component" value="Unassembled WGS sequence"/>
</dbReference>
<gene>
    <name evidence="3" type="ORF">AAFC00_006028</name>
</gene>
<dbReference type="SUPFAM" id="SSF46689">
    <property type="entry name" value="Homeodomain-like"/>
    <property type="match status" value="1"/>
</dbReference>
<dbReference type="InterPro" id="IPR052833">
    <property type="entry name" value="Telomeric_DNA-bd_trans-reg"/>
</dbReference>
<feature type="compositionally biased region" description="Low complexity" evidence="1">
    <location>
        <begin position="644"/>
        <end position="655"/>
    </location>
</feature>
<name>A0ABR3P6P9_9PEZI</name>
<proteinExistence type="predicted"/>
<dbReference type="RefSeq" id="XP_069198119.1">
    <property type="nucleotide sequence ID" value="XM_069345911.1"/>
</dbReference>
<feature type="compositionally biased region" description="Low complexity" evidence="1">
    <location>
        <begin position="27"/>
        <end position="44"/>
    </location>
</feature>
<evidence type="ECO:0000259" key="2">
    <source>
        <dbReference type="PROSITE" id="PS50090"/>
    </source>
</evidence>
<dbReference type="InterPro" id="IPR009057">
    <property type="entry name" value="Homeodomain-like_sf"/>
</dbReference>
<feature type="domain" description="Myb-like" evidence="2">
    <location>
        <begin position="734"/>
        <end position="789"/>
    </location>
</feature>
<dbReference type="CDD" id="cd11660">
    <property type="entry name" value="SANT_TRF"/>
    <property type="match status" value="1"/>
</dbReference>
<feature type="compositionally biased region" description="Low complexity" evidence="1">
    <location>
        <begin position="672"/>
        <end position="683"/>
    </location>
</feature>
<feature type="compositionally biased region" description="Polar residues" evidence="1">
    <location>
        <begin position="506"/>
        <end position="517"/>
    </location>
</feature>
<feature type="region of interest" description="Disordered" evidence="1">
    <location>
        <begin position="1"/>
        <end position="75"/>
    </location>
</feature>
<dbReference type="Gene3D" id="1.10.246.220">
    <property type="match status" value="1"/>
</dbReference>